<organism evidence="3 4">
    <name type="scientific">Umezawaea tangerina</name>
    <dbReference type="NCBI Taxonomy" id="84725"/>
    <lineage>
        <taxon>Bacteria</taxon>
        <taxon>Bacillati</taxon>
        <taxon>Actinomycetota</taxon>
        <taxon>Actinomycetes</taxon>
        <taxon>Pseudonocardiales</taxon>
        <taxon>Pseudonocardiaceae</taxon>
        <taxon>Umezawaea</taxon>
    </lineage>
</organism>
<dbReference type="EMBL" id="PVTF01000011">
    <property type="protein sequence ID" value="PRY36846.1"/>
    <property type="molecule type" value="Genomic_DNA"/>
</dbReference>
<reference evidence="3 4" key="1">
    <citation type="submission" date="2018-03" db="EMBL/GenBank/DDBJ databases">
        <title>Genomic Encyclopedia of Archaeal and Bacterial Type Strains, Phase II (KMG-II): from individual species to whole genera.</title>
        <authorList>
            <person name="Goeker M."/>
        </authorList>
    </citation>
    <scope>NUCLEOTIDE SEQUENCE [LARGE SCALE GENOMIC DNA]</scope>
    <source>
        <strain evidence="3 4">DSM 44720</strain>
    </source>
</reference>
<evidence type="ECO:0000313" key="4">
    <source>
        <dbReference type="Proteomes" id="UP000239494"/>
    </source>
</evidence>
<protein>
    <submittedName>
        <fullName evidence="3">PPOX class probable F420-dependent enzyme</fullName>
    </submittedName>
</protein>
<dbReference type="NCBIfam" id="TIGR03618">
    <property type="entry name" value="Rv1155_F420"/>
    <property type="match status" value="1"/>
</dbReference>
<dbReference type="PANTHER" id="PTHR35176:SF6">
    <property type="entry name" value="HEME OXYGENASE HI_0854-RELATED"/>
    <property type="match status" value="1"/>
</dbReference>
<sequence length="156" mass="17345">MDEKIKNLLRAPNFAHIATARRDGSASVTPVWVDLHEDLVLINGMPGRAWPRNLDRDPRITVSVSALDNPYECATLRGRALAPTTDDAEAHFRRLFEKYRARPLPAEAAAPPDDATPGRLLFRVVVESAHYQWQPPPGATAEFDEFLARMMSAPSS</sequence>
<dbReference type="InterPro" id="IPR019920">
    <property type="entry name" value="F420-binding_dom_put"/>
</dbReference>
<dbReference type="InterPro" id="IPR011576">
    <property type="entry name" value="Pyridox_Oxase_N"/>
</dbReference>
<dbReference type="Proteomes" id="UP000239494">
    <property type="component" value="Unassembled WGS sequence"/>
</dbReference>
<evidence type="ECO:0000256" key="1">
    <source>
        <dbReference type="ARBA" id="ARBA00023002"/>
    </source>
</evidence>
<dbReference type="Gene3D" id="2.30.110.10">
    <property type="entry name" value="Electron Transport, Fmn-binding Protein, Chain A"/>
    <property type="match status" value="1"/>
</dbReference>
<dbReference type="SUPFAM" id="SSF50475">
    <property type="entry name" value="FMN-binding split barrel"/>
    <property type="match status" value="1"/>
</dbReference>
<proteinExistence type="predicted"/>
<evidence type="ECO:0000313" key="3">
    <source>
        <dbReference type="EMBL" id="PRY36846.1"/>
    </source>
</evidence>
<gene>
    <name evidence="3" type="ORF">CLV43_111218</name>
</gene>
<dbReference type="InterPro" id="IPR012349">
    <property type="entry name" value="Split_barrel_FMN-bd"/>
</dbReference>
<keyword evidence="4" id="KW-1185">Reference proteome</keyword>
<dbReference type="GO" id="GO:0070967">
    <property type="term" value="F:coenzyme F420 binding"/>
    <property type="evidence" value="ECO:0007669"/>
    <property type="project" value="TreeGrafter"/>
</dbReference>
<feature type="domain" description="Pyridoxamine 5'-phosphate oxidase N-terminal" evidence="2">
    <location>
        <begin position="1"/>
        <end position="115"/>
    </location>
</feature>
<dbReference type="GO" id="GO:0005829">
    <property type="term" value="C:cytosol"/>
    <property type="evidence" value="ECO:0007669"/>
    <property type="project" value="TreeGrafter"/>
</dbReference>
<accession>A0A2T0STV3</accession>
<dbReference type="InterPro" id="IPR052019">
    <property type="entry name" value="F420H2_bilvrd_red/Heme_oxyg"/>
</dbReference>
<keyword evidence="1" id="KW-0560">Oxidoreductase</keyword>
<name>A0A2T0STV3_9PSEU</name>
<dbReference type="RefSeq" id="WP_170156130.1">
    <property type="nucleotide sequence ID" value="NZ_PVTF01000011.1"/>
</dbReference>
<evidence type="ECO:0000259" key="2">
    <source>
        <dbReference type="Pfam" id="PF01243"/>
    </source>
</evidence>
<dbReference type="GO" id="GO:0016627">
    <property type="term" value="F:oxidoreductase activity, acting on the CH-CH group of donors"/>
    <property type="evidence" value="ECO:0007669"/>
    <property type="project" value="TreeGrafter"/>
</dbReference>
<dbReference type="PANTHER" id="PTHR35176">
    <property type="entry name" value="HEME OXYGENASE HI_0854-RELATED"/>
    <property type="match status" value="1"/>
</dbReference>
<dbReference type="AlphaFoldDB" id="A0A2T0STV3"/>
<comment type="caution">
    <text evidence="3">The sequence shown here is derived from an EMBL/GenBank/DDBJ whole genome shotgun (WGS) entry which is preliminary data.</text>
</comment>
<dbReference type="Pfam" id="PF01243">
    <property type="entry name" value="PNPOx_N"/>
    <property type="match status" value="1"/>
</dbReference>